<keyword evidence="2" id="KW-1185">Reference proteome</keyword>
<reference evidence="1" key="1">
    <citation type="journal article" date="2014" name="Int. J. Syst. Evol. Microbiol.">
        <title>Complete genome sequence of Corynebacterium casei LMG S-19264T (=DSM 44701T), isolated from a smear-ripened cheese.</title>
        <authorList>
            <consortium name="US DOE Joint Genome Institute (JGI-PGF)"/>
            <person name="Walter F."/>
            <person name="Albersmeier A."/>
            <person name="Kalinowski J."/>
            <person name="Ruckert C."/>
        </authorList>
    </citation>
    <scope>NUCLEOTIDE SEQUENCE</scope>
    <source>
        <strain evidence="1">CGMCC 1.12426</strain>
    </source>
</reference>
<dbReference type="Proteomes" id="UP000605148">
    <property type="component" value="Unassembled WGS sequence"/>
</dbReference>
<sequence length="141" mass="15362">MPGLPIRGRFRHSNVSIWLLAICIAVALILRTTTAAEAQERLQDWLPDVLELPGDVEVLADRQVGSTIRMLTLRTSANVDDLLIEWEVALRANGYAIGRGRDESLDGVIEFSGTGIVNAKIIVAQGGDDDGRVIEIDATLR</sequence>
<evidence type="ECO:0000313" key="1">
    <source>
        <dbReference type="EMBL" id="GGB62444.1"/>
    </source>
</evidence>
<comment type="caution">
    <text evidence="1">The sequence shown here is derived from an EMBL/GenBank/DDBJ whole genome shotgun (WGS) entry which is preliminary data.</text>
</comment>
<name>A0A916TNI5_9HYPH</name>
<dbReference type="AlphaFoldDB" id="A0A916TNI5"/>
<evidence type="ECO:0000313" key="2">
    <source>
        <dbReference type="Proteomes" id="UP000605148"/>
    </source>
</evidence>
<organism evidence="1 2">
    <name type="scientific">Roseibium aquae</name>
    <dbReference type="NCBI Taxonomy" id="1323746"/>
    <lineage>
        <taxon>Bacteria</taxon>
        <taxon>Pseudomonadati</taxon>
        <taxon>Pseudomonadota</taxon>
        <taxon>Alphaproteobacteria</taxon>
        <taxon>Hyphomicrobiales</taxon>
        <taxon>Stappiaceae</taxon>
        <taxon>Roseibium</taxon>
    </lineage>
</organism>
<accession>A0A916TNI5</accession>
<protein>
    <submittedName>
        <fullName evidence="1">Uncharacterized protein</fullName>
    </submittedName>
</protein>
<proteinExistence type="predicted"/>
<gene>
    <name evidence="1" type="ORF">GCM10011316_37980</name>
</gene>
<dbReference type="EMBL" id="BMFA01000017">
    <property type="protein sequence ID" value="GGB62444.1"/>
    <property type="molecule type" value="Genomic_DNA"/>
</dbReference>
<reference evidence="1" key="2">
    <citation type="submission" date="2020-09" db="EMBL/GenBank/DDBJ databases">
        <authorList>
            <person name="Sun Q."/>
            <person name="Zhou Y."/>
        </authorList>
    </citation>
    <scope>NUCLEOTIDE SEQUENCE</scope>
    <source>
        <strain evidence="1">CGMCC 1.12426</strain>
    </source>
</reference>